<comment type="caution">
    <text evidence="1">The sequence shown here is derived from an EMBL/GenBank/DDBJ whole genome shotgun (WGS) entry which is preliminary data.</text>
</comment>
<evidence type="ECO:0000313" key="1">
    <source>
        <dbReference type="EMBL" id="PQB07146.1"/>
    </source>
</evidence>
<sequence length="60" mass="7396">MVIIVLQNSNYYTNFKQFKFKELKGIHQEMMLKVFLKKKSTNFLNFHELKNKKILIRELF</sequence>
<keyword evidence="2" id="KW-1185">Reference proteome</keyword>
<protein>
    <submittedName>
        <fullName evidence="1">Uncharacterized protein</fullName>
    </submittedName>
</protein>
<gene>
    <name evidence="1" type="ORF">BST83_08285</name>
</gene>
<reference evidence="1 2" key="1">
    <citation type="submission" date="2016-11" db="EMBL/GenBank/DDBJ databases">
        <title>Trade-off between light-utilization and light-protection in marine flavobacteria.</title>
        <authorList>
            <person name="Kumagai Y."/>
        </authorList>
    </citation>
    <scope>NUCLEOTIDE SEQUENCE [LARGE SCALE GENOMIC DNA]</scope>
    <source>
        <strain evidence="1 2">ATCC 700397</strain>
    </source>
</reference>
<evidence type="ECO:0000313" key="2">
    <source>
        <dbReference type="Proteomes" id="UP000239522"/>
    </source>
</evidence>
<organism evidence="1 2">
    <name type="scientific">Polaribacter filamentus</name>
    <dbReference type="NCBI Taxonomy" id="53483"/>
    <lineage>
        <taxon>Bacteria</taxon>
        <taxon>Pseudomonadati</taxon>
        <taxon>Bacteroidota</taxon>
        <taxon>Flavobacteriia</taxon>
        <taxon>Flavobacteriales</taxon>
        <taxon>Flavobacteriaceae</taxon>
    </lineage>
</organism>
<name>A0A2S7KX29_9FLAO</name>
<dbReference type="AlphaFoldDB" id="A0A2S7KX29"/>
<accession>A0A2S7KX29</accession>
<proteinExistence type="predicted"/>
<dbReference type="EMBL" id="MQUA01000013">
    <property type="protein sequence ID" value="PQB07146.1"/>
    <property type="molecule type" value="Genomic_DNA"/>
</dbReference>
<dbReference type="Proteomes" id="UP000239522">
    <property type="component" value="Unassembled WGS sequence"/>
</dbReference>